<dbReference type="Proteomes" id="UP001218218">
    <property type="component" value="Unassembled WGS sequence"/>
</dbReference>
<sequence>MVESKIWYFLERQEMVGKLLTHGYIPMEVNVVVSDWGEVDLLRVGQVKAASVLFEFQSEIADMTVTAEFTARQKDADHATASSSLSPPNARSASCFPHCCCHIVFVTMPSPPLSRHVPLKREKTREQPEMEACMSRIPKAIRKTVAEMYLWGLCEPMQH</sequence>
<evidence type="ECO:0000313" key="1">
    <source>
        <dbReference type="EMBL" id="KAJ7306915.1"/>
    </source>
</evidence>
<comment type="caution">
    <text evidence="1">The sequence shown here is derived from an EMBL/GenBank/DDBJ whole genome shotgun (WGS) entry which is preliminary data.</text>
</comment>
<evidence type="ECO:0000313" key="2">
    <source>
        <dbReference type="Proteomes" id="UP001218218"/>
    </source>
</evidence>
<proteinExistence type="predicted"/>
<reference evidence="1" key="1">
    <citation type="submission" date="2023-03" db="EMBL/GenBank/DDBJ databases">
        <title>Massive genome expansion in bonnet fungi (Mycena s.s.) driven by repeated elements and novel gene families across ecological guilds.</title>
        <authorList>
            <consortium name="Lawrence Berkeley National Laboratory"/>
            <person name="Harder C.B."/>
            <person name="Miyauchi S."/>
            <person name="Viragh M."/>
            <person name="Kuo A."/>
            <person name="Thoen E."/>
            <person name="Andreopoulos B."/>
            <person name="Lu D."/>
            <person name="Skrede I."/>
            <person name="Drula E."/>
            <person name="Henrissat B."/>
            <person name="Morin E."/>
            <person name="Kohler A."/>
            <person name="Barry K."/>
            <person name="LaButti K."/>
            <person name="Morin E."/>
            <person name="Salamov A."/>
            <person name="Lipzen A."/>
            <person name="Mereny Z."/>
            <person name="Hegedus B."/>
            <person name="Baldrian P."/>
            <person name="Stursova M."/>
            <person name="Weitz H."/>
            <person name="Taylor A."/>
            <person name="Grigoriev I.V."/>
            <person name="Nagy L.G."/>
            <person name="Martin F."/>
            <person name="Kauserud H."/>
        </authorList>
    </citation>
    <scope>NUCLEOTIDE SEQUENCE</scope>
    <source>
        <strain evidence="1">CBHHK002</strain>
    </source>
</reference>
<organism evidence="1 2">
    <name type="scientific">Mycena albidolilacea</name>
    <dbReference type="NCBI Taxonomy" id="1033008"/>
    <lineage>
        <taxon>Eukaryota</taxon>
        <taxon>Fungi</taxon>
        <taxon>Dikarya</taxon>
        <taxon>Basidiomycota</taxon>
        <taxon>Agaricomycotina</taxon>
        <taxon>Agaricomycetes</taxon>
        <taxon>Agaricomycetidae</taxon>
        <taxon>Agaricales</taxon>
        <taxon>Marasmiineae</taxon>
        <taxon>Mycenaceae</taxon>
        <taxon>Mycena</taxon>
    </lineage>
</organism>
<gene>
    <name evidence="1" type="ORF">DFH08DRAFT_824416</name>
</gene>
<dbReference type="EMBL" id="JARIHO010000090">
    <property type="protein sequence ID" value="KAJ7306915.1"/>
    <property type="molecule type" value="Genomic_DNA"/>
</dbReference>
<dbReference type="AlphaFoldDB" id="A0AAD7EAC8"/>
<name>A0AAD7EAC8_9AGAR</name>
<accession>A0AAD7EAC8</accession>
<keyword evidence="2" id="KW-1185">Reference proteome</keyword>
<protein>
    <submittedName>
        <fullName evidence="1">Uncharacterized protein</fullName>
    </submittedName>
</protein>